<proteinExistence type="predicted"/>
<name>A0A4Z2J5J7_9TELE</name>
<keyword evidence="3" id="KW-1185">Reference proteome</keyword>
<accession>A0A4Z2J5J7</accession>
<feature type="region of interest" description="Disordered" evidence="1">
    <location>
        <begin position="20"/>
        <end position="99"/>
    </location>
</feature>
<gene>
    <name evidence="2" type="ORF">EYF80_004973</name>
</gene>
<dbReference type="EMBL" id="SRLO01000024">
    <property type="protein sequence ID" value="TNN84928.1"/>
    <property type="molecule type" value="Genomic_DNA"/>
</dbReference>
<feature type="compositionally biased region" description="Basic residues" evidence="1">
    <location>
        <begin position="83"/>
        <end position="99"/>
    </location>
</feature>
<evidence type="ECO:0000256" key="1">
    <source>
        <dbReference type="SAM" id="MobiDB-lite"/>
    </source>
</evidence>
<reference evidence="2 3" key="1">
    <citation type="submission" date="2019-03" db="EMBL/GenBank/DDBJ databases">
        <title>First draft genome of Liparis tanakae, snailfish: a comprehensive survey of snailfish specific genes.</title>
        <authorList>
            <person name="Kim W."/>
            <person name="Song I."/>
            <person name="Jeong J.-H."/>
            <person name="Kim D."/>
            <person name="Kim S."/>
            <person name="Ryu S."/>
            <person name="Song J.Y."/>
            <person name="Lee S.K."/>
        </authorList>
    </citation>
    <scope>NUCLEOTIDE SEQUENCE [LARGE SCALE GENOMIC DNA]</scope>
    <source>
        <tissue evidence="2">Muscle</tissue>
    </source>
</reference>
<comment type="caution">
    <text evidence="2">The sequence shown here is derived from an EMBL/GenBank/DDBJ whole genome shotgun (WGS) entry which is preliminary data.</text>
</comment>
<feature type="compositionally biased region" description="Basic and acidic residues" evidence="1">
    <location>
        <begin position="23"/>
        <end position="62"/>
    </location>
</feature>
<evidence type="ECO:0000313" key="3">
    <source>
        <dbReference type="Proteomes" id="UP000314294"/>
    </source>
</evidence>
<protein>
    <submittedName>
        <fullName evidence="2">Uncharacterized protein</fullName>
    </submittedName>
</protein>
<organism evidence="2 3">
    <name type="scientific">Liparis tanakae</name>
    <name type="common">Tanaka's snailfish</name>
    <dbReference type="NCBI Taxonomy" id="230148"/>
    <lineage>
        <taxon>Eukaryota</taxon>
        <taxon>Metazoa</taxon>
        <taxon>Chordata</taxon>
        <taxon>Craniata</taxon>
        <taxon>Vertebrata</taxon>
        <taxon>Euteleostomi</taxon>
        <taxon>Actinopterygii</taxon>
        <taxon>Neopterygii</taxon>
        <taxon>Teleostei</taxon>
        <taxon>Neoteleostei</taxon>
        <taxon>Acanthomorphata</taxon>
        <taxon>Eupercaria</taxon>
        <taxon>Perciformes</taxon>
        <taxon>Cottioidei</taxon>
        <taxon>Cottales</taxon>
        <taxon>Liparidae</taxon>
        <taxon>Liparis</taxon>
    </lineage>
</organism>
<sequence length="110" mass="12742">MREGGENQVRQAVVWTKKRRERRVADPLEEDRKMTTVSQRPERDREHPEIRRGCDVRVRGDSNRTVANAAAENNGGEGEGRGGRTRYGLKKKKKKKKKKREIPFINAVFV</sequence>
<dbReference type="Proteomes" id="UP000314294">
    <property type="component" value="Unassembled WGS sequence"/>
</dbReference>
<evidence type="ECO:0000313" key="2">
    <source>
        <dbReference type="EMBL" id="TNN84928.1"/>
    </source>
</evidence>
<dbReference type="AlphaFoldDB" id="A0A4Z2J5J7"/>